<name>A0A0E9P9Y9_ANGAN</name>
<reference evidence="1" key="1">
    <citation type="submission" date="2014-11" db="EMBL/GenBank/DDBJ databases">
        <authorList>
            <person name="Amaro Gonzalez C."/>
        </authorList>
    </citation>
    <scope>NUCLEOTIDE SEQUENCE</scope>
</reference>
<sequence length="67" mass="7489">MHVTALWEHSLGLIHSSRGCLDEGTLQGTPYAFIADLSLRKNMRNQVQCNDSPCLGMYSTLNSHKCH</sequence>
<dbReference type="AlphaFoldDB" id="A0A0E9P9Y9"/>
<proteinExistence type="predicted"/>
<evidence type="ECO:0000313" key="1">
    <source>
        <dbReference type="EMBL" id="JAH01481.1"/>
    </source>
</evidence>
<accession>A0A0E9P9Y9</accession>
<reference evidence="1" key="2">
    <citation type="journal article" date="2015" name="Fish Shellfish Immunol.">
        <title>Early steps in the European eel (Anguilla anguilla)-Vibrio vulnificus interaction in the gills: Role of the RtxA13 toxin.</title>
        <authorList>
            <person name="Callol A."/>
            <person name="Pajuelo D."/>
            <person name="Ebbesson L."/>
            <person name="Teles M."/>
            <person name="MacKenzie S."/>
            <person name="Amaro C."/>
        </authorList>
    </citation>
    <scope>NUCLEOTIDE SEQUENCE</scope>
</reference>
<protein>
    <submittedName>
        <fullName evidence="1">Uncharacterized protein</fullName>
    </submittedName>
</protein>
<dbReference type="EMBL" id="GBXM01107096">
    <property type="protein sequence ID" value="JAH01481.1"/>
    <property type="molecule type" value="Transcribed_RNA"/>
</dbReference>
<organism evidence="1">
    <name type="scientific">Anguilla anguilla</name>
    <name type="common">European freshwater eel</name>
    <name type="synonym">Muraena anguilla</name>
    <dbReference type="NCBI Taxonomy" id="7936"/>
    <lineage>
        <taxon>Eukaryota</taxon>
        <taxon>Metazoa</taxon>
        <taxon>Chordata</taxon>
        <taxon>Craniata</taxon>
        <taxon>Vertebrata</taxon>
        <taxon>Euteleostomi</taxon>
        <taxon>Actinopterygii</taxon>
        <taxon>Neopterygii</taxon>
        <taxon>Teleostei</taxon>
        <taxon>Anguilliformes</taxon>
        <taxon>Anguillidae</taxon>
        <taxon>Anguilla</taxon>
    </lineage>
</organism>